<name>A0ABU1S4K3_9FLAO</name>
<comment type="caution">
    <text evidence="1">The sequence shown here is derived from an EMBL/GenBank/DDBJ whole genome shotgun (WGS) entry which is preliminary data.</text>
</comment>
<dbReference type="InterPro" id="IPR009097">
    <property type="entry name" value="Cyclic_Pdiesterase"/>
</dbReference>
<dbReference type="RefSeq" id="WP_310007715.1">
    <property type="nucleotide sequence ID" value="NZ_JAVDTX010000006.1"/>
</dbReference>
<dbReference type="Proteomes" id="UP001261871">
    <property type="component" value="Unassembled WGS sequence"/>
</dbReference>
<proteinExistence type="predicted"/>
<keyword evidence="2" id="KW-1185">Reference proteome</keyword>
<dbReference type="Gene3D" id="3.90.1140.10">
    <property type="entry name" value="Cyclic phosphodiesterase"/>
    <property type="match status" value="1"/>
</dbReference>
<dbReference type="EMBL" id="JAVDTX010000006">
    <property type="protein sequence ID" value="MDR6845951.1"/>
    <property type="molecule type" value="Genomic_DNA"/>
</dbReference>
<protein>
    <submittedName>
        <fullName evidence="1">2'-5' RNA ligase</fullName>
    </submittedName>
</protein>
<dbReference type="Pfam" id="PF13563">
    <property type="entry name" value="2_5_RNA_ligase2"/>
    <property type="match status" value="1"/>
</dbReference>
<dbReference type="SUPFAM" id="SSF55144">
    <property type="entry name" value="LigT-like"/>
    <property type="match status" value="1"/>
</dbReference>
<accession>A0ABU1S4K3</accession>
<keyword evidence="1" id="KW-0436">Ligase</keyword>
<sequence>MEKTYSLVIHPSESILALVKSMKEQLAVEVGWFNSKNSVGHITICEFKATEKGIENIKNQILKICDALSPVEVYLNEFGSFPKNGTFFIAPDNDSKKSLKHIMKRFHKSLIITNMLKSDNPHLTIARRLKPENLVKTNLMFTTIDLNFICNSVVLREFDENVKQFFVIDTFEFKGNPEPESIQGTLF</sequence>
<dbReference type="GO" id="GO:0016874">
    <property type="term" value="F:ligase activity"/>
    <property type="evidence" value="ECO:0007669"/>
    <property type="project" value="UniProtKB-KW"/>
</dbReference>
<reference evidence="1 2" key="1">
    <citation type="submission" date="2023-07" db="EMBL/GenBank/DDBJ databases">
        <title>Sorghum-associated microbial communities from plants grown in Nebraska, USA.</title>
        <authorList>
            <person name="Schachtman D."/>
        </authorList>
    </citation>
    <scope>NUCLEOTIDE SEQUENCE [LARGE SCALE GENOMIC DNA]</scope>
    <source>
        <strain evidence="1 2">BE124</strain>
    </source>
</reference>
<gene>
    <name evidence="1" type="ORF">J2W95_002662</name>
</gene>
<organism evidence="1 2">
    <name type="scientific">Flavobacterium granuli</name>
    <dbReference type="NCBI Taxonomy" id="280093"/>
    <lineage>
        <taxon>Bacteria</taxon>
        <taxon>Pseudomonadati</taxon>
        <taxon>Bacteroidota</taxon>
        <taxon>Flavobacteriia</taxon>
        <taxon>Flavobacteriales</taxon>
        <taxon>Flavobacteriaceae</taxon>
        <taxon>Flavobacterium</taxon>
    </lineage>
</organism>
<evidence type="ECO:0000313" key="1">
    <source>
        <dbReference type="EMBL" id="MDR6845951.1"/>
    </source>
</evidence>
<evidence type="ECO:0000313" key="2">
    <source>
        <dbReference type="Proteomes" id="UP001261871"/>
    </source>
</evidence>